<keyword evidence="1" id="KW-0614">Plasmid</keyword>
<reference evidence="2" key="1">
    <citation type="submission" date="2011-02" db="EMBL/GenBank/DDBJ databases">
        <title>The complete sequence of plasmid2 of Deinococcus proteolyticus DSM 20540.</title>
        <authorList>
            <consortium name="US DOE Joint Genome Institute (JGI-PGF)"/>
            <person name="Lucas S."/>
            <person name="Copeland A."/>
            <person name="Lapidus A."/>
            <person name="Bruce D."/>
            <person name="Goodwin L."/>
            <person name="Pitluck S."/>
            <person name="Kyrpides N."/>
            <person name="Mavromatis K."/>
            <person name="Pagani I."/>
            <person name="Ivanova N."/>
            <person name="Ovchinnikova G."/>
            <person name="Zeytun A."/>
            <person name="Detter J.C."/>
            <person name="Han C."/>
            <person name="Land M."/>
            <person name="Hauser L."/>
            <person name="Markowitz V."/>
            <person name="Cheng J.-F."/>
            <person name="Hugenholtz P."/>
            <person name="Woyke T."/>
            <person name="Wu D."/>
            <person name="Pukall R."/>
            <person name="Steenblock K."/>
            <person name="Brambilla E."/>
            <person name="Klenk H.-P."/>
            <person name="Eisen J.A."/>
        </authorList>
    </citation>
    <scope>NUCLEOTIDE SEQUENCE [LARGE SCALE GENOMIC DNA]</scope>
    <source>
        <strain evidence="2">ATCC 35074 / DSM 20540 / JCM 6276 / NBRC 101906 / NCIMB 13154 / VKM Ac-1939 / CCM 2703 / MRP</strain>
        <plasmid evidence="2">Plasmid pDEIPR02</plasmid>
    </source>
</reference>
<geneLocation type="plasmid" evidence="1 2">
    <name>pDEIPR02</name>
</geneLocation>
<evidence type="ECO:0000313" key="1">
    <source>
        <dbReference type="EMBL" id="ADY27436.1"/>
    </source>
</evidence>
<dbReference type="RefSeq" id="WP_013615790.1">
    <property type="nucleotide sequence ID" value="NC_015162.1"/>
</dbReference>
<proteinExistence type="predicted"/>
<protein>
    <submittedName>
        <fullName evidence="1">Uncharacterized protein</fullName>
    </submittedName>
</protein>
<dbReference type="Proteomes" id="UP000007718">
    <property type="component" value="Plasmid pDEIPR02"/>
</dbReference>
<name>F0RQ77_DEIPM</name>
<evidence type="ECO:0000313" key="2">
    <source>
        <dbReference type="Proteomes" id="UP000007718"/>
    </source>
</evidence>
<keyword evidence="2" id="KW-1185">Reference proteome</keyword>
<accession>F0RQ77</accession>
<dbReference type="EMBL" id="CP002538">
    <property type="protein sequence ID" value="ADY27436.1"/>
    <property type="molecule type" value="Genomic_DNA"/>
</dbReference>
<reference evidence="1 2" key="2">
    <citation type="journal article" date="2012" name="Stand. Genomic Sci.">
        <title>Complete genome sequence of the orange-red pigmented, radioresistant Deinococcus proteolyticus type strain (MRP(T)).</title>
        <authorList>
            <person name="Copeland A."/>
            <person name="Zeytun A."/>
            <person name="Yassawong M."/>
            <person name="Nolan M."/>
            <person name="Lucas S."/>
            <person name="Hammon N."/>
            <person name="Deshpande S."/>
            <person name="Cheng J.F."/>
            <person name="Han C."/>
            <person name="Tapia R."/>
            <person name="Goodwin L.A."/>
            <person name="Pitluck S."/>
            <person name="Mavromatis K."/>
            <person name="Liolios K."/>
            <person name="Pagani I."/>
            <person name="Ivanova N."/>
            <person name="Mikhailova N."/>
            <person name="Pati A."/>
            <person name="Chen A."/>
            <person name="Palaniappan K."/>
            <person name="Land M."/>
            <person name="Hauser L."/>
            <person name="Jeffries C.D."/>
            <person name="Brambilla E.M."/>
            <person name="Rohde M."/>
            <person name="Sikorski J."/>
            <person name="Pukall R."/>
            <person name="Goker M."/>
            <person name="Detter J.C."/>
            <person name="Woyke T."/>
            <person name="Bristow J."/>
            <person name="Eisen J.A."/>
            <person name="Markowitz V."/>
            <person name="Hugenholtz P."/>
            <person name="Kyrpides N.C."/>
            <person name="Klenk H.P."/>
            <person name="Lapidus A."/>
        </authorList>
    </citation>
    <scope>NUCLEOTIDE SEQUENCE [LARGE SCALE GENOMIC DNA]</scope>
    <source>
        <strain evidence="2">ATCC 35074 / DSM 20540 / JCM 6276 / NBRC 101906 / NCIMB 13154 / VKM Ac-1939 / CCM 2703 / MRP</strain>
        <plasmid evidence="2">Plasmid pDEIPR02</plasmid>
    </source>
</reference>
<sequence length="109" mass="12010">MFELPTTRESPRTGARYVQALSMTVDQLDLKTGTQVRTEAMEYVLGRAPQVTTAEVDGLARLALNEAARFPELRRCAEQLRALQQCHHHSVEALAQSTSAQTGASRLQA</sequence>
<organism evidence="1 2">
    <name type="scientific">Deinococcus proteolyticus (strain ATCC 35074 / DSM 20540 / JCM 6276 / NBRC 101906 / NCIMB 13154 / VKM Ac-1939 / CCM 2703 / MRP)</name>
    <dbReference type="NCBI Taxonomy" id="693977"/>
    <lineage>
        <taxon>Bacteria</taxon>
        <taxon>Thermotogati</taxon>
        <taxon>Deinococcota</taxon>
        <taxon>Deinococci</taxon>
        <taxon>Deinococcales</taxon>
        <taxon>Deinococcaceae</taxon>
        <taxon>Deinococcus</taxon>
    </lineage>
</organism>
<dbReference type="HOGENOM" id="CLU_2179524_0_0_0"/>
<dbReference type="KEGG" id="dpt:Deipr_2311"/>
<gene>
    <name evidence="1" type="ordered locus">Deipr_2311</name>
</gene>
<dbReference type="AlphaFoldDB" id="F0RQ77"/>